<feature type="compositionally biased region" description="Low complexity" evidence="1">
    <location>
        <begin position="193"/>
        <end position="209"/>
    </location>
</feature>
<gene>
    <name evidence="3" type="ORF">EMPS_02790</name>
</gene>
<feature type="compositionally biased region" description="Low complexity" evidence="1">
    <location>
        <begin position="161"/>
        <end position="180"/>
    </location>
</feature>
<dbReference type="PROSITE" id="PS50238">
    <property type="entry name" value="RHOGAP"/>
    <property type="match status" value="1"/>
</dbReference>
<feature type="region of interest" description="Disordered" evidence="1">
    <location>
        <begin position="1"/>
        <end position="332"/>
    </location>
</feature>
<feature type="compositionally biased region" description="Low complexity" evidence="1">
    <location>
        <begin position="387"/>
        <end position="401"/>
    </location>
</feature>
<evidence type="ECO:0000313" key="3">
    <source>
        <dbReference type="EMBL" id="GJJ70441.1"/>
    </source>
</evidence>
<feature type="domain" description="Rho-GAP" evidence="2">
    <location>
        <begin position="434"/>
        <end position="710"/>
    </location>
</feature>
<dbReference type="AlphaFoldDB" id="A0A9P3H5G5"/>
<dbReference type="InterPro" id="IPR000198">
    <property type="entry name" value="RhoGAP_dom"/>
</dbReference>
<dbReference type="InterPro" id="IPR008936">
    <property type="entry name" value="Rho_GTPase_activation_prot"/>
</dbReference>
<evidence type="ECO:0000256" key="1">
    <source>
        <dbReference type="SAM" id="MobiDB-lite"/>
    </source>
</evidence>
<feature type="compositionally biased region" description="Polar residues" evidence="1">
    <location>
        <begin position="717"/>
        <end position="727"/>
    </location>
</feature>
<proteinExistence type="predicted"/>
<evidence type="ECO:0000313" key="4">
    <source>
        <dbReference type="Proteomes" id="UP000827284"/>
    </source>
</evidence>
<feature type="compositionally biased region" description="Low complexity" evidence="1">
    <location>
        <begin position="809"/>
        <end position="819"/>
    </location>
</feature>
<sequence>MPSFLRRLTTIKGRSPPPSNNSLESGKRRSSTLVNSDGDKKTTAMAEELNRYSTSGHYSDASTSSSKSSKSSHSATPTLSSASSLSLPPSLSDFSPLSMSSSEPSWLQSPEVLSKQHFSNPAAAAVPSVADRRSKSSGDPGSDSLLIPPPGSLSDSHYRQSIHSSNANANANTSNSNNIHKNSHPPQSSSLEPNQNFQPPRQHQHPQQPGHSALSPISTGSLSTSNNNSSNSKGVNRASLPIRSSTLPSASSSGTEHQQQPEPLHMDTEKKKMKRASVNSLTVLFHPKSRSMPMLQEMSTSHLPRDYQPSHRRHPSAVLPPQPPFPPTSATSLSPVLISTALSSNQNSKNSNSLKRASLDSSVLLGVSQTTGDKKSRRKSLSNMLLQSDQQLPLSSSPQLSRSGRWAGRGGIGAKNEMMVDLETSGVFVPSSGKRLRAEFVYRAVIQCADEIRRRGLGHPNIFLNPSPKKVISAMISLMTDQVRSDLYTTECLRIDTVASLMLNLLSQMSNPVVPYAIMEYYFQQGNAPQLPPKRASTAPPSLPPLLDRSNSSGGARSTPSLPLSAPVPLSTFDTLGASLPIIPALPVLNGQSSPRAPSSSVLTWSREHFDLQMFLDALPAMNRVILLEVLHLCAEVLEYQMLNRLTLNRLVQQVAPALFSTVFDQKILEQMAGGSRRCSIHSDRISAEEGARAENHLFTVILVRFLQINARTRNQTNYNGNKTQLSDGEKEGCPTSEWSPSASTTSVLPTSVYGGSSTQFRKSQELLQLEQQEHYQKMALSFQEMEIQKDPRVQQHFGQYSASHRQQQKQPSKSQYPSTLNSAKTATTTNGCNVDNLAIKSSSAGSGSCSTDPNPSHILLAQPNRDPIQSHREHFWQSREALVGAGVAH</sequence>
<keyword evidence="4" id="KW-1185">Reference proteome</keyword>
<accession>A0A9P3H5G5</accession>
<dbReference type="GO" id="GO:0007165">
    <property type="term" value="P:signal transduction"/>
    <property type="evidence" value="ECO:0007669"/>
    <property type="project" value="InterPro"/>
</dbReference>
<feature type="compositionally biased region" description="Pro residues" evidence="1">
    <location>
        <begin position="318"/>
        <end position="327"/>
    </location>
</feature>
<dbReference type="OrthoDB" id="2413392at2759"/>
<organism evidence="3 4">
    <name type="scientific">Entomortierella parvispora</name>
    <dbReference type="NCBI Taxonomy" id="205924"/>
    <lineage>
        <taxon>Eukaryota</taxon>
        <taxon>Fungi</taxon>
        <taxon>Fungi incertae sedis</taxon>
        <taxon>Mucoromycota</taxon>
        <taxon>Mortierellomycotina</taxon>
        <taxon>Mortierellomycetes</taxon>
        <taxon>Mortierellales</taxon>
        <taxon>Mortierellaceae</taxon>
        <taxon>Entomortierella</taxon>
    </lineage>
</organism>
<feature type="region of interest" description="Disordered" evidence="1">
    <location>
        <begin position="843"/>
        <end position="863"/>
    </location>
</feature>
<evidence type="ECO:0000259" key="2">
    <source>
        <dbReference type="PROSITE" id="PS50238"/>
    </source>
</evidence>
<feature type="region of interest" description="Disordered" evidence="1">
    <location>
        <begin position="717"/>
        <end position="755"/>
    </location>
</feature>
<feature type="compositionally biased region" description="Low complexity" evidence="1">
    <location>
        <begin position="218"/>
        <end position="232"/>
    </location>
</feature>
<feature type="compositionally biased region" description="Polar residues" evidence="1">
    <location>
        <begin position="820"/>
        <end position="831"/>
    </location>
</feature>
<name>A0A9P3H5G5_9FUNG</name>
<comment type="caution">
    <text evidence="3">The sequence shown here is derived from an EMBL/GenBank/DDBJ whole genome shotgun (WGS) entry which is preliminary data.</text>
</comment>
<feature type="region of interest" description="Disordered" evidence="1">
    <location>
        <begin position="531"/>
        <end position="563"/>
    </location>
</feature>
<feature type="region of interest" description="Disordered" evidence="1">
    <location>
        <begin position="800"/>
        <end position="831"/>
    </location>
</feature>
<feature type="compositionally biased region" description="Low complexity" evidence="1">
    <location>
        <begin position="59"/>
        <end position="110"/>
    </location>
</feature>
<dbReference type="Gene3D" id="1.10.555.10">
    <property type="entry name" value="Rho GTPase activation protein"/>
    <property type="match status" value="1"/>
</dbReference>
<reference evidence="3" key="2">
    <citation type="journal article" date="2022" name="Microbiol. Resour. Announc.">
        <title>Whole-Genome Sequence of Entomortierella parvispora E1425, a Mucoromycotan Fungus Associated with Burkholderiaceae-Related Endosymbiotic Bacteria.</title>
        <authorList>
            <person name="Herlambang A."/>
            <person name="Guo Y."/>
            <person name="Takashima Y."/>
            <person name="Narisawa K."/>
            <person name="Ohta H."/>
            <person name="Nishizawa T."/>
        </authorList>
    </citation>
    <scope>NUCLEOTIDE SEQUENCE</scope>
    <source>
        <strain evidence="3">E1425</strain>
    </source>
</reference>
<feature type="compositionally biased region" description="Low complexity" evidence="1">
    <location>
        <begin position="244"/>
        <end position="253"/>
    </location>
</feature>
<reference evidence="3" key="1">
    <citation type="submission" date="2021-11" db="EMBL/GenBank/DDBJ databases">
        <authorList>
            <person name="Herlambang A."/>
            <person name="Guo Y."/>
            <person name="Takashima Y."/>
            <person name="Nishizawa T."/>
        </authorList>
    </citation>
    <scope>NUCLEOTIDE SEQUENCE</scope>
    <source>
        <strain evidence="3">E1425</strain>
    </source>
</reference>
<dbReference type="EMBL" id="BQFW01000004">
    <property type="protein sequence ID" value="GJJ70441.1"/>
    <property type="molecule type" value="Genomic_DNA"/>
</dbReference>
<feature type="compositionally biased region" description="Polar residues" evidence="1">
    <location>
        <begin position="737"/>
        <end position="755"/>
    </location>
</feature>
<dbReference type="Proteomes" id="UP000827284">
    <property type="component" value="Unassembled WGS sequence"/>
</dbReference>
<feature type="region of interest" description="Disordered" evidence="1">
    <location>
        <begin position="387"/>
        <end position="408"/>
    </location>
</feature>
<dbReference type="SUPFAM" id="SSF48350">
    <property type="entry name" value="GTPase activation domain, GAP"/>
    <property type="match status" value="1"/>
</dbReference>
<protein>
    <recommendedName>
        <fullName evidence="2">Rho-GAP domain-containing protein</fullName>
    </recommendedName>
</protein>